<dbReference type="InterPro" id="IPR000254">
    <property type="entry name" value="CBD"/>
</dbReference>
<evidence type="ECO:0000256" key="1">
    <source>
        <dbReference type="ARBA" id="ARBA00000681"/>
    </source>
</evidence>
<keyword evidence="8 12" id="KW-0378">Hydrolase</keyword>
<comment type="similarity">
    <text evidence="4 12">Belongs to the glycosyl hydrolase 10 (cellulase F) family.</text>
</comment>
<dbReference type="SMART" id="SM00236">
    <property type="entry name" value="fCBD"/>
    <property type="match status" value="1"/>
</dbReference>
<dbReference type="Pfam" id="PF00331">
    <property type="entry name" value="Glyco_hydro_10"/>
    <property type="match status" value="1"/>
</dbReference>
<protein>
    <recommendedName>
        <fullName evidence="12">Beta-xylanase</fullName>
        <ecNumber evidence="12">3.2.1.8</ecNumber>
    </recommendedName>
</protein>
<comment type="pathway">
    <text evidence="3">Glycan degradation; xylan degradation.</text>
</comment>
<comment type="catalytic activity">
    <reaction evidence="1 12">
        <text>Endohydrolysis of (1-&gt;4)-beta-D-xylosidic linkages in xylans.</text>
        <dbReference type="EC" id="3.2.1.8"/>
    </reaction>
</comment>
<evidence type="ECO:0000256" key="13">
    <source>
        <dbReference type="SAM" id="SignalP"/>
    </source>
</evidence>
<dbReference type="PRINTS" id="PR00134">
    <property type="entry name" value="GLHYDRLASE10"/>
</dbReference>
<evidence type="ECO:0000256" key="8">
    <source>
        <dbReference type="ARBA" id="ARBA00022801"/>
    </source>
</evidence>
<evidence type="ECO:0000256" key="12">
    <source>
        <dbReference type="RuleBase" id="RU361174"/>
    </source>
</evidence>
<dbReference type="InterPro" id="IPR044846">
    <property type="entry name" value="GH10"/>
</dbReference>
<keyword evidence="9 12" id="KW-0119">Carbohydrate metabolism</keyword>
<accession>A0AAE0IB79</accession>
<evidence type="ECO:0000256" key="10">
    <source>
        <dbReference type="ARBA" id="ARBA00023295"/>
    </source>
</evidence>
<dbReference type="PROSITE" id="PS51760">
    <property type="entry name" value="GH10_2"/>
    <property type="match status" value="1"/>
</dbReference>
<dbReference type="SUPFAM" id="SSF51445">
    <property type="entry name" value="(Trans)glycosidases"/>
    <property type="match status" value="1"/>
</dbReference>
<feature type="signal peptide" evidence="13">
    <location>
        <begin position="1"/>
        <end position="18"/>
    </location>
</feature>
<evidence type="ECO:0000256" key="4">
    <source>
        <dbReference type="ARBA" id="ARBA00007495"/>
    </source>
</evidence>
<evidence type="ECO:0000256" key="2">
    <source>
        <dbReference type="ARBA" id="ARBA00004613"/>
    </source>
</evidence>
<name>A0AAE0IB79_9PEZI</name>
<comment type="subcellular location">
    <subcellularLocation>
        <location evidence="2">Secreted</location>
    </subcellularLocation>
</comment>
<proteinExistence type="inferred from homology"/>
<dbReference type="SMART" id="SM00633">
    <property type="entry name" value="Glyco_10"/>
    <property type="match status" value="1"/>
</dbReference>
<dbReference type="InterPro" id="IPR017853">
    <property type="entry name" value="GH"/>
</dbReference>
<dbReference type="SUPFAM" id="SSF57180">
    <property type="entry name" value="Cellulose-binding domain"/>
    <property type="match status" value="1"/>
</dbReference>
<evidence type="ECO:0000259" key="15">
    <source>
        <dbReference type="PROSITE" id="PS51760"/>
    </source>
</evidence>
<evidence type="ECO:0000256" key="6">
    <source>
        <dbReference type="ARBA" id="ARBA00022651"/>
    </source>
</evidence>
<keyword evidence="17" id="KW-1185">Reference proteome</keyword>
<evidence type="ECO:0000313" key="17">
    <source>
        <dbReference type="Proteomes" id="UP001283341"/>
    </source>
</evidence>
<dbReference type="InterPro" id="IPR001000">
    <property type="entry name" value="GH10_dom"/>
</dbReference>
<dbReference type="Pfam" id="PF00734">
    <property type="entry name" value="CBM_1"/>
    <property type="match status" value="1"/>
</dbReference>
<feature type="domain" description="CBM1" evidence="14">
    <location>
        <begin position="381"/>
        <end position="417"/>
    </location>
</feature>
<sequence>MHSKALLAALLAPAVVTAQLHQLAVAAGLKYFGTAVSEGNVNSDSAYRAIVNNKNEIGQLVPENGQKWDATEPSRGSFSYSSGDIVPNIAKANGQLLRCHTLVWHSQLPNWVSSGSWTKATLTSVIQTHISNVMGHYIGQCYAWDVVNEAVADDGSWRSSVFLSTFGTDYFAIAFKAAKAADPNTKLYYNDYNLEYNGAKTDRAVELVKIVQAAGAPIDGVGFQGHLIVGSTPSRGSLATVLRRFTSLNVEVAYTELDIRHSSLPASSSALATQGNDFANVVGSCLDVAGCVGVTVWGFSDKYSWVPSTFSGAGAALLYDSNFNKKAAWTSVSSVLAAKATGGPGVSTTLSTSVVTTTSKPAVITTTSTAATTTTSSASGAQQTHWGQCGGNGWTGPTACQSPWTCQVGNPWYSQCL</sequence>
<dbReference type="InterPro" id="IPR035971">
    <property type="entry name" value="CBD_sf"/>
</dbReference>
<keyword evidence="10 12" id="KW-0326">Glycosidase</keyword>
<dbReference type="GO" id="GO:0045493">
    <property type="term" value="P:xylan catabolic process"/>
    <property type="evidence" value="ECO:0007669"/>
    <property type="project" value="UniProtKB-KW"/>
</dbReference>
<dbReference type="PANTHER" id="PTHR31490">
    <property type="entry name" value="GLYCOSYL HYDROLASE"/>
    <property type="match status" value="1"/>
</dbReference>
<dbReference type="Gene3D" id="3.20.20.80">
    <property type="entry name" value="Glycosidases"/>
    <property type="match status" value="1"/>
</dbReference>
<dbReference type="PROSITE" id="PS00562">
    <property type="entry name" value="CBM1_1"/>
    <property type="match status" value="1"/>
</dbReference>
<organism evidence="16 17">
    <name type="scientific">Apodospora peruviana</name>
    <dbReference type="NCBI Taxonomy" id="516989"/>
    <lineage>
        <taxon>Eukaryota</taxon>
        <taxon>Fungi</taxon>
        <taxon>Dikarya</taxon>
        <taxon>Ascomycota</taxon>
        <taxon>Pezizomycotina</taxon>
        <taxon>Sordariomycetes</taxon>
        <taxon>Sordariomycetidae</taxon>
        <taxon>Sordariales</taxon>
        <taxon>Lasiosphaeriaceae</taxon>
        <taxon>Apodospora</taxon>
    </lineage>
</organism>
<dbReference type="PROSITE" id="PS51164">
    <property type="entry name" value="CBM1_2"/>
    <property type="match status" value="1"/>
</dbReference>
<keyword evidence="5" id="KW-0964">Secreted</keyword>
<gene>
    <name evidence="16" type="ORF">B0H66DRAFT_514146</name>
</gene>
<evidence type="ECO:0000256" key="9">
    <source>
        <dbReference type="ARBA" id="ARBA00023277"/>
    </source>
</evidence>
<keyword evidence="11 12" id="KW-0624">Polysaccharide degradation</keyword>
<dbReference type="GO" id="GO:0005576">
    <property type="term" value="C:extracellular region"/>
    <property type="evidence" value="ECO:0007669"/>
    <property type="project" value="UniProtKB-SubCell"/>
</dbReference>
<evidence type="ECO:0000256" key="7">
    <source>
        <dbReference type="ARBA" id="ARBA00022729"/>
    </source>
</evidence>
<dbReference type="EMBL" id="JAUEDM010000003">
    <property type="protein sequence ID" value="KAK3321895.1"/>
    <property type="molecule type" value="Genomic_DNA"/>
</dbReference>
<dbReference type="AlphaFoldDB" id="A0AAE0IB79"/>
<feature type="domain" description="GH10" evidence="15">
    <location>
        <begin position="23"/>
        <end position="335"/>
    </location>
</feature>
<evidence type="ECO:0000256" key="3">
    <source>
        <dbReference type="ARBA" id="ARBA00004851"/>
    </source>
</evidence>
<dbReference type="Proteomes" id="UP001283341">
    <property type="component" value="Unassembled WGS sequence"/>
</dbReference>
<evidence type="ECO:0000259" key="14">
    <source>
        <dbReference type="PROSITE" id="PS51164"/>
    </source>
</evidence>
<dbReference type="GO" id="GO:0031176">
    <property type="term" value="F:endo-1,4-beta-xylanase activity"/>
    <property type="evidence" value="ECO:0007669"/>
    <property type="project" value="UniProtKB-EC"/>
</dbReference>
<dbReference type="GO" id="GO:0030248">
    <property type="term" value="F:cellulose binding"/>
    <property type="evidence" value="ECO:0007669"/>
    <property type="project" value="InterPro"/>
</dbReference>
<evidence type="ECO:0000313" key="16">
    <source>
        <dbReference type="EMBL" id="KAK3321895.1"/>
    </source>
</evidence>
<feature type="chain" id="PRO_5042008613" description="Beta-xylanase" evidence="13">
    <location>
        <begin position="19"/>
        <end position="417"/>
    </location>
</feature>
<evidence type="ECO:0000256" key="11">
    <source>
        <dbReference type="ARBA" id="ARBA00023326"/>
    </source>
</evidence>
<comment type="caution">
    <text evidence="16">The sequence shown here is derived from an EMBL/GenBank/DDBJ whole genome shotgun (WGS) entry which is preliminary data.</text>
</comment>
<dbReference type="PANTHER" id="PTHR31490:SF35">
    <property type="entry name" value="ENDO-1,4-BETA-XYLANASE"/>
    <property type="match status" value="1"/>
</dbReference>
<dbReference type="EC" id="3.2.1.8" evidence="12"/>
<keyword evidence="6" id="KW-0858">Xylan degradation</keyword>
<keyword evidence="7 13" id="KW-0732">Signal</keyword>
<evidence type="ECO:0000256" key="5">
    <source>
        <dbReference type="ARBA" id="ARBA00022525"/>
    </source>
</evidence>
<reference evidence="16" key="2">
    <citation type="submission" date="2023-06" db="EMBL/GenBank/DDBJ databases">
        <authorList>
            <consortium name="Lawrence Berkeley National Laboratory"/>
            <person name="Haridas S."/>
            <person name="Hensen N."/>
            <person name="Bonometti L."/>
            <person name="Westerberg I."/>
            <person name="Brannstrom I.O."/>
            <person name="Guillou S."/>
            <person name="Cros-Aarteil S."/>
            <person name="Calhoun S."/>
            <person name="Kuo A."/>
            <person name="Mondo S."/>
            <person name="Pangilinan J."/>
            <person name="Riley R."/>
            <person name="Labutti K."/>
            <person name="Andreopoulos B."/>
            <person name="Lipzen A."/>
            <person name="Chen C."/>
            <person name="Yanf M."/>
            <person name="Daum C."/>
            <person name="Ng V."/>
            <person name="Clum A."/>
            <person name="Steindorff A."/>
            <person name="Ohm R."/>
            <person name="Martin F."/>
            <person name="Silar P."/>
            <person name="Natvig D."/>
            <person name="Lalanne C."/>
            <person name="Gautier V."/>
            <person name="Ament-Velasquez S.L."/>
            <person name="Kruys A."/>
            <person name="Hutchinson M.I."/>
            <person name="Powell A.J."/>
            <person name="Barry K."/>
            <person name="Miller A.N."/>
            <person name="Grigoriev I.V."/>
            <person name="Debuchy R."/>
            <person name="Gladieux P."/>
            <person name="Thoren M.H."/>
            <person name="Johannesson H."/>
        </authorList>
    </citation>
    <scope>NUCLEOTIDE SEQUENCE</scope>
    <source>
        <strain evidence="16">CBS 118394</strain>
    </source>
</reference>
<reference evidence="16" key="1">
    <citation type="journal article" date="2023" name="Mol. Phylogenet. Evol.">
        <title>Genome-scale phylogeny and comparative genomics of the fungal order Sordariales.</title>
        <authorList>
            <person name="Hensen N."/>
            <person name="Bonometti L."/>
            <person name="Westerberg I."/>
            <person name="Brannstrom I.O."/>
            <person name="Guillou S."/>
            <person name="Cros-Aarteil S."/>
            <person name="Calhoun S."/>
            <person name="Haridas S."/>
            <person name="Kuo A."/>
            <person name="Mondo S."/>
            <person name="Pangilinan J."/>
            <person name="Riley R."/>
            <person name="LaButti K."/>
            <person name="Andreopoulos B."/>
            <person name="Lipzen A."/>
            <person name="Chen C."/>
            <person name="Yan M."/>
            <person name="Daum C."/>
            <person name="Ng V."/>
            <person name="Clum A."/>
            <person name="Steindorff A."/>
            <person name="Ohm R.A."/>
            <person name="Martin F."/>
            <person name="Silar P."/>
            <person name="Natvig D.O."/>
            <person name="Lalanne C."/>
            <person name="Gautier V."/>
            <person name="Ament-Velasquez S.L."/>
            <person name="Kruys A."/>
            <person name="Hutchinson M.I."/>
            <person name="Powell A.J."/>
            <person name="Barry K."/>
            <person name="Miller A.N."/>
            <person name="Grigoriev I.V."/>
            <person name="Debuchy R."/>
            <person name="Gladieux P."/>
            <person name="Hiltunen Thoren M."/>
            <person name="Johannesson H."/>
        </authorList>
    </citation>
    <scope>NUCLEOTIDE SEQUENCE</scope>
    <source>
        <strain evidence="16">CBS 118394</strain>
    </source>
</reference>